<dbReference type="EMBL" id="CM027680">
    <property type="protein sequence ID" value="KAG0548590.1"/>
    <property type="molecule type" value="Genomic_DNA"/>
</dbReference>
<dbReference type="PANTHER" id="PTHR34835:SF69">
    <property type="entry name" value="UBIQUITIN-LIKE PROTEASE FAMILY PROFILE DOMAIN-CONTAINING PROTEIN"/>
    <property type="match status" value="1"/>
</dbReference>
<dbReference type="InterPro" id="IPR038765">
    <property type="entry name" value="Papain-like_cys_pep_sf"/>
</dbReference>
<proteinExistence type="predicted"/>
<evidence type="ECO:0008006" key="3">
    <source>
        <dbReference type="Google" id="ProtNLM"/>
    </source>
</evidence>
<organism evidence="1 2">
    <name type="scientific">Sorghum bicolor</name>
    <name type="common">Sorghum</name>
    <name type="synonym">Sorghum vulgare</name>
    <dbReference type="NCBI Taxonomy" id="4558"/>
    <lineage>
        <taxon>Eukaryota</taxon>
        <taxon>Viridiplantae</taxon>
        <taxon>Streptophyta</taxon>
        <taxon>Embryophyta</taxon>
        <taxon>Tracheophyta</taxon>
        <taxon>Spermatophyta</taxon>
        <taxon>Magnoliopsida</taxon>
        <taxon>Liliopsida</taxon>
        <taxon>Poales</taxon>
        <taxon>Poaceae</taxon>
        <taxon>PACMAD clade</taxon>
        <taxon>Panicoideae</taxon>
        <taxon>Andropogonodae</taxon>
        <taxon>Andropogoneae</taxon>
        <taxon>Sorghinae</taxon>
        <taxon>Sorghum</taxon>
    </lineage>
</organism>
<reference evidence="1" key="2">
    <citation type="submission" date="2020-10" db="EMBL/GenBank/DDBJ databases">
        <authorList>
            <person name="Cooper E.A."/>
            <person name="Brenton Z.W."/>
            <person name="Flinn B.S."/>
            <person name="Jenkins J."/>
            <person name="Shu S."/>
            <person name="Flowers D."/>
            <person name="Luo F."/>
            <person name="Wang Y."/>
            <person name="Xia P."/>
            <person name="Barry K."/>
            <person name="Daum C."/>
            <person name="Lipzen A."/>
            <person name="Yoshinaga Y."/>
            <person name="Schmutz J."/>
            <person name="Saski C."/>
            <person name="Vermerris W."/>
            <person name="Kresovich S."/>
        </authorList>
    </citation>
    <scope>NUCLEOTIDE SEQUENCE</scope>
</reference>
<evidence type="ECO:0000313" key="1">
    <source>
        <dbReference type="EMBL" id="KAG0548590.1"/>
    </source>
</evidence>
<accession>A0A921UYZ0</accession>
<dbReference type="PANTHER" id="PTHR34835">
    <property type="entry name" value="OS07G0283600 PROTEIN-RELATED"/>
    <property type="match status" value="1"/>
</dbReference>
<sequence>MGSASGTRSATPTVSDCSNRQHKCVNDATMVSDARPIQARCSVKAIHDIISTFDDRKRKLVESIGFGGLLKFPPIKSTNRRFSAWLMGMVDIRKSCLTLLDGSSLKFSSKDIGLIFGIPASGKKISEAGQLDKTEKERMKLQCWPLSGAKHDYVHVDYWGALSNPKKIHEFDWAAYVHKRLIASAAKYKADTETGSKAPNITGCYLFLQVFYLDNMDISNWSMDHVVRPRISCFTYDKLRNMIAADTHQRHSMKSAFVFGKSKVRPREQSCYTWAQPNEDNPINAQREDQISLWHAVIRMATILRVPLESTGPLFLAAADFDHQSKKSNPHSGIHCINVLLGIMEPFVKGFKYNFDLLPRPTGPNSFAGDFDVSEHLIRYLHGAGMTYTNISSASTSQAAGSVAAVPLHDMESATEVIPKRPRFTACSPAEDITFHRCVPSVGGVDYSVIKSMSRFYMLLQYIRQHHSLDLNATSDGYDKCPPVTTPEGIRVVSGARSPWELGGIWNYNTLEQQELTAVTEADASSSNMALCSMPRIVDYNPKYIEVMPEAAREQRMGLCELEMDMFDAIIRSFRYSDDSLYSTQGGLRWRHFFESDILAAVIAGWFDINNPCMRNQFVGSHLTYDIYNCNMLFFPVILHQRWVCFSWDLRENRIIVFDPACMNIPGFPSRSIYTRVADMMKAVFSSVIPDLFPGWNHEWSAASVLPFHWRYGGMPCANRTGVLCAYFCKCFDGRHLMPEMEQDDLHCLANSYTSFTLQRPSWRPRRPGHKRGFIIEHKEIVQDGELKDKLTVKIHCATKLLPNGRIDIEVSGECRKGFESDRTTININNLVKDLISISFIRRMSYFK</sequence>
<name>A0A921UYZ0_SORBI</name>
<gene>
    <name evidence="1" type="ORF">BDA96_01G179200</name>
</gene>
<dbReference type="Proteomes" id="UP000807115">
    <property type="component" value="Chromosome 1"/>
</dbReference>
<reference evidence="1" key="1">
    <citation type="journal article" date="2019" name="BMC Genomics">
        <title>A new reference genome for Sorghum bicolor reveals high levels of sequence similarity between sweet and grain genotypes: implications for the genetics of sugar metabolism.</title>
        <authorList>
            <person name="Cooper E.A."/>
            <person name="Brenton Z.W."/>
            <person name="Flinn B.S."/>
            <person name="Jenkins J."/>
            <person name="Shu S."/>
            <person name="Flowers D."/>
            <person name="Luo F."/>
            <person name="Wang Y."/>
            <person name="Xia P."/>
            <person name="Barry K."/>
            <person name="Daum C."/>
            <person name="Lipzen A."/>
            <person name="Yoshinaga Y."/>
            <person name="Schmutz J."/>
            <person name="Saski C."/>
            <person name="Vermerris W."/>
            <person name="Kresovich S."/>
        </authorList>
    </citation>
    <scope>NUCLEOTIDE SEQUENCE</scope>
</reference>
<dbReference type="AlphaFoldDB" id="A0A921UYZ0"/>
<dbReference type="SUPFAM" id="SSF54001">
    <property type="entry name" value="Cysteine proteinases"/>
    <property type="match status" value="1"/>
</dbReference>
<comment type="caution">
    <text evidence="1">The sequence shown here is derived from an EMBL/GenBank/DDBJ whole genome shotgun (WGS) entry which is preliminary data.</text>
</comment>
<protein>
    <recommendedName>
        <fullName evidence="3">Ubiquitin-like protease family profile domain-containing protein</fullName>
    </recommendedName>
</protein>
<evidence type="ECO:0000313" key="2">
    <source>
        <dbReference type="Proteomes" id="UP000807115"/>
    </source>
</evidence>